<dbReference type="EMBL" id="JASJQH010007510">
    <property type="protein sequence ID" value="KAK9708092.1"/>
    <property type="molecule type" value="Genomic_DNA"/>
</dbReference>
<organism evidence="2 3">
    <name type="scientific">Basidiobolus ranarum</name>
    <dbReference type="NCBI Taxonomy" id="34480"/>
    <lineage>
        <taxon>Eukaryota</taxon>
        <taxon>Fungi</taxon>
        <taxon>Fungi incertae sedis</taxon>
        <taxon>Zoopagomycota</taxon>
        <taxon>Entomophthoromycotina</taxon>
        <taxon>Basidiobolomycetes</taxon>
        <taxon>Basidiobolales</taxon>
        <taxon>Basidiobolaceae</taxon>
        <taxon>Basidiobolus</taxon>
    </lineage>
</organism>
<dbReference type="Proteomes" id="UP001479436">
    <property type="component" value="Unassembled WGS sequence"/>
</dbReference>
<dbReference type="SUPFAM" id="SSF69047">
    <property type="entry name" value="Hypothetical protein YjbJ"/>
    <property type="match status" value="2"/>
</dbReference>
<feature type="compositionally biased region" description="Polar residues" evidence="1">
    <location>
        <begin position="1"/>
        <end position="15"/>
    </location>
</feature>
<accession>A0ABR2VWF4</accession>
<reference evidence="2 3" key="1">
    <citation type="submission" date="2023-04" db="EMBL/GenBank/DDBJ databases">
        <title>Genome of Basidiobolus ranarum AG-B5.</title>
        <authorList>
            <person name="Stajich J.E."/>
            <person name="Carter-House D."/>
            <person name="Gryganskyi A."/>
        </authorList>
    </citation>
    <scope>NUCLEOTIDE SEQUENCE [LARGE SCALE GENOMIC DNA]</scope>
    <source>
        <strain evidence="2 3">AG-B5</strain>
    </source>
</reference>
<gene>
    <name evidence="2" type="ORF">K7432_009836</name>
</gene>
<evidence type="ECO:0000256" key="1">
    <source>
        <dbReference type="SAM" id="MobiDB-lite"/>
    </source>
</evidence>
<feature type="region of interest" description="Disordered" evidence="1">
    <location>
        <begin position="1"/>
        <end position="20"/>
    </location>
</feature>
<feature type="region of interest" description="Disordered" evidence="1">
    <location>
        <begin position="128"/>
        <end position="228"/>
    </location>
</feature>
<evidence type="ECO:0000313" key="2">
    <source>
        <dbReference type="EMBL" id="KAK9708092.1"/>
    </source>
</evidence>
<feature type="compositionally biased region" description="Polar residues" evidence="1">
    <location>
        <begin position="194"/>
        <end position="228"/>
    </location>
</feature>
<protein>
    <submittedName>
        <fullName evidence="2">Uncharacterized protein</fullName>
    </submittedName>
</protein>
<evidence type="ECO:0000313" key="3">
    <source>
        <dbReference type="Proteomes" id="UP001479436"/>
    </source>
</evidence>
<sequence>MSKISASVKNTTGNIQEGLGKVFNSESLMAKGEQKQLQAQEQKIAAEEKNSGNVHSAKGATKENIGEVTHNPGLTADGRVERHQGNSTHTAGQLHSSNNNHHTGTDVNNTSQYADGHQAAANAHVPTYAAGTGMPGVGNPVGGEQHPLTSESHHTAGSSTTSGKKDQLAGGMKEKVGNATNNPSLEVRGEAQRQHGQLQSNTTGAVNQAGVETNSANPHYNPTSTRNI</sequence>
<feature type="region of interest" description="Disordered" evidence="1">
    <location>
        <begin position="30"/>
        <end position="112"/>
    </location>
</feature>
<proteinExistence type="predicted"/>
<feature type="compositionally biased region" description="Basic and acidic residues" evidence="1">
    <location>
        <begin position="163"/>
        <end position="176"/>
    </location>
</feature>
<feature type="compositionally biased region" description="Polar residues" evidence="1">
    <location>
        <begin position="85"/>
        <end position="112"/>
    </location>
</feature>
<keyword evidence="3" id="KW-1185">Reference proteome</keyword>
<comment type="caution">
    <text evidence="2">The sequence shown here is derived from an EMBL/GenBank/DDBJ whole genome shotgun (WGS) entry which is preliminary data.</text>
</comment>
<name>A0ABR2VWF4_9FUNG</name>
<dbReference type="InterPro" id="IPR036629">
    <property type="entry name" value="YjbJ_sf"/>
</dbReference>